<name>A0A0R1TQ47_9LACO</name>
<dbReference type="STRING" id="1423724.FC32_GL000570"/>
<protein>
    <submittedName>
        <fullName evidence="3">Exopolyphosphatase</fullName>
    </submittedName>
</protein>
<dbReference type="Pfam" id="PF02541">
    <property type="entry name" value="Ppx-GppA"/>
    <property type="match status" value="1"/>
</dbReference>
<dbReference type="Gene3D" id="3.30.420.40">
    <property type="match status" value="1"/>
</dbReference>
<dbReference type="SUPFAM" id="SSF53067">
    <property type="entry name" value="Actin-like ATPase domain"/>
    <property type="match status" value="2"/>
</dbReference>
<reference evidence="3 4" key="1">
    <citation type="journal article" date="2015" name="Genome Announc.">
        <title>Expanding the biotechnology potential of lactobacilli through comparative genomics of 213 strains and associated genera.</title>
        <authorList>
            <person name="Sun Z."/>
            <person name="Harris H.M."/>
            <person name="McCann A."/>
            <person name="Guo C."/>
            <person name="Argimon S."/>
            <person name="Zhang W."/>
            <person name="Yang X."/>
            <person name="Jeffery I.B."/>
            <person name="Cooney J.C."/>
            <person name="Kagawa T.F."/>
            <person name="Liu W."/>
            <person name="Song Y."/>
            <person name="Salvetti E."/>
            <person name="Wrobel A."/>
            <person name="Rasinkangas P."/>
            <person name="Parkhill J."/>
            <person name="Rea M.C."/>
            <person name="O'Sullivan O."/>
            <person name="Ritari J."/>
            <person name="Douillard F.P."/>
            <person name="Paul Ross R."/>
            <person name="Yang R."/>
            <person name="Briner A.E."/>
            <person name="Felis G.E."/>
            <person name="de Vos W.M."/>
            <person name="Barrangou R."/>
            <person name="Klaenhammer T.R."/>
            <person name="Caufield P.W."/>
            <person name="Cui Y."/>
            <person name="Zhang H."/>
            <person name="O'Toole P.W."/>
        </authorList>
    </citation>
    <scope>NUCLEOTIDE SEQUENCE [LARGE SCALE GENOMIC DNA]</scope>
    <source>
        <strain evidence="3 4">DSM 16634</strain>
    </source>
</reference>
<gene>
    <name evidence="3" type="ORF">FC32_GL000570</name>
</gene>
<keyword evidence="4" id="KW-1185">Reference proteome</keyword>
<evidence type="ECO:0000259" key="2">
    <source>
        <dbReference type="Pfam" id="PF02541"/>
    </source>
</evidence>
<dbReference type="AlphaFoldDB" id="A0A0R1TQ47"/>
<dbReference type="InterPro" id="IPR050273">
    <property type="entry name" value="GppA/Ppx_hydrolase"/>
</dbReference>
<dbReference type="CDD" id="cd24052">
    <property type="entry name" value="ASKHA_NBD_HpPPX-GppA-like"/>
    <property type="match status" value="1"/>
</dbReference>
<sequence length="304" mass="33670">MLDFGSNSTRMSINQITATGEFVEIKRAKEMTRLAEGMGQDKGEKVLQEQAIKRTLAAILKFKKMYRDLPNLEVRGIATAAVREAKNSAEFLQQVKDETGIEIEVLSGNAEAHYDYLAVKNTLDVGDCVICDMGGGSFELIVVKNARAQNYISIPYGAVSLTEKFNAAKTITAQDIFRFSRFLNYKFSQLPWLLEAKGLPLVLLGGASRTVARQELIRQGKTDLTKIHGVSMSTYAFLDVYTNWLGLDLEQRKAVLGPEGARADIIIGGLTPIAFLIEYLSIHEVIFSESGVREGVLYSMLQNN</sequence>
<proteinExistence type="inferred from homology"/>
<dbReference type="EMBL" id="AZFT01000053">
    <property type="protein sequence ID" value="KRL83321.1"/>
    <property type="molecule type" value="Genomic_DNA"/>
</dbReference>
<dbReference type="eggNOG" id="COG0248">
    <property type="taxonomic scope" value="Bacteria"/>
</dbReference>
<dbReference type="Gene3D" id="3.30.420.150">
    <property type="entry name" value="Exopolyphosphatase. Domain 2"/>
    <property type="match status" value="1"/>
</dbReference>
<dbReference type="InterPro" id="IPR043129">
    <property type="entry name" value="ATPase_NBD"/>
</dbReference>
<evidence type="ECO:0000313" key="4">
    <source>
        <dbReference type="Proteomes" id="UP000051324"/>
    </source>
</evidence>
<organism evidence="3 4">
    <name type="scientific">Ligilactobacillus apodemi DSM 16634 = JCM 16172</name>
    <dbReference type="NCBI Taxonomy" id="1423724"/>
    <lineage>
        <taxon>Bacteria</taxon>
        <taxon>Bacillati</taxon>
        <taxon>Bacillota</taxon>
        <taxon>Bacilli</taxon>
        <taxon>Lactobacillales</taxon>
        <taxon>Lactobacillaceae</taxon>
        <taxon>Ligilactobacillus</taxon>
    </lineage>
</organism>
<dbReference type="PANTHER" id="PTHR30005:SF0">
    <property type="entry name" value="RETROGRADE REGULATION PROTEIN 2"/>
    <property type="match status" value="1"/>
</dbReference>
<dbReference type="Proteomes" id="UP000051324">
    <property type="component" value="Unassembled WGS sequence"/>
</dbReference>
<feature type="domain" description="Ppx/GppA phosphatase N-terminal" evidence="2">
    <location>
        <begin position="15"/>
        <end position="303"/>
    </location>
</feature>
<evidence type="ECO:0000313" key="3">
    <source>
        <dbReference type="EMBL" id="KRL83321.1"/>
    </source>
</evidence>
<dbReference type="PANTHER" id="PTHR30005">
    <property type="entry name" value="EXOPOLYPHOSPHATASE"/>
    <property type="match status" value="1"/>
</dbReference>
<dbReference type="PATRIC" id="fig|1423724.4.peg.606"/>
<comment type="similarity">
    <text evidence="1">Belongs to the GppA/Ppx family.</text>
</comment>
<dbReference type="InterPro" id="IPR003695">
    <property type="entry name" value="Ppx_GppA_N"/>
</dbReference>
<evidence type="ECO:0000256" key="1">
    <source>
        <dbReference type="ARBA" id="ARBA00007125"/>
    </source>
</evidence>
<comment type="caution">
    <text evidence="3">The sequence shown here is derived from an EMBL/GenBank/DDBJ whole genome shotgun (WGS) entry which is preliminary data.</text>
</comment>
<accession>A0A0R1TQ47</accession>